<accession>A0A1F6FPB6</accession>
<feature type="transmembrane region" description="Helical" evidence="2">
    <location>
        <begin position="70"/>
        <end position="89"/>
    </location>
</feature>
<keyword evidence="2" id="KW-0472">Membrane</keyword>
<gene>
    <name evidence="4" type="ORF">A2592_01020</name>
</gene>
<evidence type="ECO:0000313" key="4">
    <source>
        <dbReference type="EMBL" id="OGG87703.1"/>
    </source>
</evidence>
<feature type="compositionally biased region" description="Polar residues" evidence="1">
    <location>
        <begin position="356"/>
        <end position="369"/>
    </location>
</feature>
<organism evidence="4 5">
    <name type="scientific">Candidatus Kaiserbacteria bacterium RIFOXYD1_FULL_42_15</name>
    <dbReference type="NCBI Taxonomy" id="1798532"/>
    <lineage>
        <taxon>Bacteria</taxon>
        <taxon>Candidatus Kaiseribacteriota</taxon>
    </lineage>
</organism>
<evidence type="ECO:0000256" key="2">
    <source>
        <dbReference type="SAM" id="Phobius"/>
    </source>
</evidence>
<evidence type="ECO:0000259" key="3">
    <source>
        <dbReference type="Pfam" id="PF18915"/>
    </source>
</evidence>
<sequence>MNKDLKTIEYVEKLKGMKLSDSSRARIENNLLEYAQFHSVSVGTDGSSIEQVPQRTSFITNILNLNKKSMIAAIIVIMLIAGGGTSYAAEGAVPGDFLYPVKIEVNENIKSVLAISNEAEARLQVQLAEERLVEAETLAERGKLTAEASADISSRLKVHTNEAGKRSATAEADGDYESSATVRASLEGGFRVHANVLEDLNKRVSGNNGAELITDVRTYADATAKAQTHATATIEASVGMQKAVEATINRADKFIAKAEIRLAQVESKVSAEAYARVKAKLNEAVFAQAEAKASLQTKDYRTAYASAQSVIRIASEVETMINSMLRLKIDVELSTSTVIDDVLDDQTEPNDDKTQIESNTRTNAESNTETTDKSDSGPSIDVKVDATTDTTVGTDVIDAGVKTNTSIKSNPGLNL</sequence>
<proteinExistence type="predicted"/>
<dbReference type="InterPro" id="IPR043725">
    <property type="entry name" value="DUF5667"/>
</dbReference>
<feature type="region of interest" description="Disordered" evidence="1">
    <location>
        <begin position="342"/>
        <end position="386"/>
    </location>
</feature>
<evidence type="ECO:0000313" key="5">
    <source>
        <dbReference type="Proteomes" id="UP000179230"/>
    </source>
</evidence>
<dbReference type="EMBL" id="MFMT01000043">
    <property type="protein sequence ID" value="OGG87703.1"/>
    <property type="molecule type" value="Genomic_DNA"/>
</dbReference>
<protein>
    <recommendedName>
        <fullName evidence="3">DUF5667 domain-containing protein</fullName>
    </recommendedName>
</protein>
<evidence type="ECO:0000256" key="1">
    <source>
        <dbReference type="SAM" id="MobiDB-lite"/>
    </source>
</evidence>
<dbReference type="Proteomes" id="UP000179230">
    <property type="component" value="Unassembled WGS sequence"/>
</dbReference>
<comment type="caution">
    <text evidence="4">The sequence shown here is derived from an EMBL/GenBank/DDBJ whole genome shotgun (WGS) entry which is preliminary data.</text>
</comment>
<dbReference type="AlphaFoldDB" id="A0A1F6FPB6"/>
<name>A0A1F6FPB6_9BACT</name>
<reference evidence="4 5" key="1">
    <citation type="journal article" date="2016" name="Nat. Commun.">
        <title>Thousands of microbial genomes shed light on interconnected biogeochemical processes in an aquifer system.</title>
        <authorList>
            <person name="Anantharaman K."/>
            <person name="Brown C.T."/>
            <person name="Hug L.A."/>
            <person name="Sharon I."/>
            <person name="Castelle C.J."/>
            <person name="Probst A.J."/>
            <person name="Thomas B.C."/>
            <person name="Singh A."/>
            <person name="Wilkins M.J."/>
            <person name="Karaoz U."/>
            <person name="Brodie E.L."/>
            <person name="Williams K.H."/>
            <person name="Hubbard S.S."/>
            <person name="Banfield J.F."/>
        </authorList>
    </citation>
    <scope>NUCLEOTIDE SEQUENCE [LARGE SCALE GENOMIC DNA]</scope>
</reference>
<feature type="domain" description="DUF5667" evidence="3">
    <location>
        <begin position="91"/>
        <end position="175"/>
    </location>
</feature>
<keyword evidence="2" id="KW-0812">Transmembrane</keyword>
<dbReference type="Pfam" id="PF18915">
    <property type="entry name" value="DUF5667"/>
    <property type="match status" value="1"/>
</dbReference>
<keyword evidence="2" id="KW-1133">Transmembrane helix</keyword>